<dbReference type="PANTHER" id="PTHR13233">
    <property type="entry name" value="MICROSPHERULE PROTEIN 1"/>
    <property type="match status" value="1"/>
</dbReference>
<dbReference type="OrthoDB" id="10262769at2759"/>
<proteinExistence type="predicted"/>
<reference evidence="2" key="2">
    <citation type="journal article" date="2007" name="Science">
        <title>Draft genome sequence of the sexually transmitted pathogen Trichomonas vaginalis.</title>
        <authorList>
            <person name="Carlton J.M."/>
            <person name="Hirt R.P."/>
            <person name="Silva J.C."/>
            <person name="Delcher A.L."/>
            <person name="Schatz M."/>
            <person name="Zhao Q."/>
            <person name="Wortman J.R."/>
            <person name="Bidwell S.L."/>
            <person name="Alsmark U.C.M."/>
            <person name="Besteiro S."/>
            <person name="Sicheritz-Ponten T."/>
            <person name="Noel C.J."/>
            <person name="Dacks J.B."/>
            <person name="Foster P.G."/>
            <person name="Simillion C."/>
            <person name="Van de Peer Y."/>
            <person name="Miranda-Saavedra D."/>
            <person name="Barton G.J."/>
            <person name="Westrop G.D."/>
            <person name="Mueller S."/>
            <person name="Dessi D."/>
            <person name="Fiori P.L."/>
            <person name="Ren Q."/>
            <person name="Paulsen I."/>
            <person name="Zhang H."/>
            <person name="Bastida-Corcuera F.D."/>
            <person name="Simoes-Barbosa A."/>
            <person name="Brown M.T."/>
            <person name="Hayes R.D."/>
            <person name="Mukherjee M."/>
            <person name="Okumura C.Y."/>
            <person name="Schneider R."/>
            <person name="Smith A.J."/>
            <person name="Vanacova S."/>
            <person name="Villalvazo M."/>
            <person name="Haas B.J."/>
            <person name="Pertea M."/>
            <person name="Feldblyum T.V."/>
            <person name="Utterback T.R."/>
            <person name="Shu C.L."/>
            <person name="Osoegawa K."/>
            <person name="de Jong P.J."/>
            <person name="Hrdy I."/>
            <person name="Horvathova L."/>
            <person name="Zubacova Z."/>
            <person name="Dolezal P."/>
            <person name="Malik S.B."/>
            <person name="Logsdon J.M. Jr."/>
            <person name="Henze K."/>
            <person name="Gupta A."/>
            <person name="Wang C.C."/>
            <person name="Dunne R.L."/>
            <person name="Upcroft J.A."/>
            <person name="Upcroft P."/>
            <person name="White O."/>
            <person name="Salzberg S.L."/>
            <person name="Tang P."/>
            <person name="Chiu C.-H."/>
            <person name="Lee Y.-S."/>
            <person name="Embley T.M."/>
            <person name="Coombs G.H."/>
            <person name="Mottram J.C."/>
            <person name="Tachezy J."/>
            <person name="Fraser-Liggett C.M."/>
            <person name="Johnson P.J."/>
        </authorList>
    </citation>
    <scope>NUCLEOTIDE SEQUENCE [LARGE SCALE GENOMIC DNA]</scope>
    <source>
        <strain evidence="2">G3</strain>
    </source>
</reference>
<dbReference type="VEuPathDB" id="TrichDB:TVAGG3_0932250"/>
<evidence type="ECO:0000313" key="3">
    <source>
        <dbReference type="Proteomes" id="UP000001542"/>
    </source>
</evidence>
<name>A2FEU3_TRIV3</name>
<sequence>MTDFKERFSFTTDDINAPPKLSDEEAANLILSCMSMPLEAAQICFPKLDKFTYSDLEATFKNYLQNPPQISTKTKKYPLKTQLTKEEDFWLLNYLKHIDSISFEEFAEKYGHHFRPCLTMNQILARFEEIKAMTPEERQKIDDDVVKTMLFEQSFSKPDSPDEKQNLNLQCTYESHHQYDIQPHVEHEIQELHELTSLLSITAFKGNDLAILRGLSVEYAMRREAILIGRASTLSEVDVDLSSVDGQHACIHISRQQAILSFLPDCNFYIENIGNRSFRVNGVEISTGKICRIPPYAILDFCGILLMFIPNEKLLDQLKTKLKISNDK</sequence>
<protein>
    <recommendedName>
        <fullName evidence="1">FHA domain-containing protein</fullName>
    </recommendedName>
</protein>
<dbReference type="VEuPathDB" id="TrichDB:TVAG_018040"/>
<dbReference type="GO" id="GO:0044545">
    <property type="term" value="C:NSL complex"/>
    <property type="evidence" value="ECO:0000318"/>
    <property type="project" value="GO_Central"/>
</dbReference>
<dbReference type="eggNOG" id="KOG2293">
    <property type="taxonomic scope" value="Eukaryota"/>
</dbReference>
<dbReference type="GO" id="GO:0071339">
    <property type="term" value="C:MLL1 complex"/>
    <property type="evidence" value="ECO:0007669"/>
    <property type="project" value="InterPro"/>
</dbReference>
<keyword evidence="3" id="KW-1185">Reference proteome</keyword>
<organism evidence="2 3">
    <name type="scientific">Trichomonas vaginalis (strain ATCC PRA-98 / G3)</name>
    <dbReference type="NCBI Taxonomy" id="412133"/>
    <lineage>
        <taxon>Eukaryota</taxon>
        <taxon>Metamonada</taxon>
        <taxon>Parabasalia</taxon>
        <taxon>Trichomonadida</taxon>
        <taxon>Trichomonadidae</taxon>
        <taxon>Trichomonas</taxon>
    </lineage>
</organism>
<dbReference type="GO" id="GO:0031011">
    <property type="term" value="C:Ino80 complex"/>
    <property type="evidence" value="ECO:0007669"/>
    <property type="project" value="InterPro"/>
</dbReference>
<dbReference type="Proteomes" id="UP000001542">
    <property type="component" value="Unassembled WGS sequence"/>
</dbReference>
<reference evidence="2" key="1">
    <citation type="submission" date="2006-10" db="EMBL/GenBank/DDBJ databases">
        <authorList>
            <person name="Amadeo P."/>
            <person name="Zhao Q."/>
            <person name="Wortman J."/>
            <person name="Fraser-Liggett C."/>
            <person name="Carlton J."/>
        </authorList>
    </citation>
    <scope>NUCLEOTIDE SEQUENCE</scope>
    <source>
        <strain evidence="2">G3</strain>
    </source>
</reference>
<evidence type="ECO:0000259" key="1">
    <source>
        <dbReference type="PROSITE" id="PS50006"/>
    </source>
</evidence>
<dbReference type="KEGG" id="tva:4754363"/>
<dbReference type="EMBL" id="DS113752">
    <property type="protein sequence ID" value="EAX96590.1"/>
    <property type="molecule type" value="Genomic_DNA"/>
</dbReference>
<dbReference type="InterPro" id="IPR000253">
    <property type="entry name" value="FHA_dom"/>
</dbReference>
<evidence type="ECO:0000313" key="2">
    <source>
        <dbReference type="EMBL" id="EAX96590.1"/>
    </source>
</evidence>
<dbReference type="SUPFAM" id="SSF49879">
    <property type="entry name" value="SMAD/FHA domain"/>
    <property type="match status" value="1"/>
</dbReference>
<dbReference type="GO" id="GO:0045944">
    <property type="term" value="P:positive regulation of transcription by RNA polymerase II"/>
    <property type="evidence" value="ECO:0000318"/>
    <property type="project" value="GO_Central"/>
</dbReference>
<dbReference type="InterPro" id="IPR037912">
    <property type="entry name" value="MCRS1"/>
</dbReference>
<dbReference type="PROSITE" id="PS50006">
    <property type="entry name" value="FHA_DOMAIN"/>
    <property type="match status" value="1"/>
</dbReference>
<dbReference type="STRING" id="5722.A2FEU3"/>
<dbReference type="RefSeq" id="XP_001309520.1">
    <property type="nucleotide sequence ID" value="XM_001309519.1"/>
</dbReference>
<accession>A2FEU3</accession>
<dbReference type="InterPro" id="IPR008984">
    <property type="entry name" value="SMAD_FHA_dom_sf"/>
</dbReference>
<dbReference type="InParanoid" id="A2FEU3"/>
<gene>
    <name evidence="2" type="ORF">TVAG_018040</name>
</gene>
<feature type="domain" description="FHA" evidence="1">
    <location>
        <begin position="226"/>
        <end position="285"/>
    </location>
</feature>
<dbReference type="PANTHER" id="PTHR13233:SF0">
    <property type="entry name" value="MICROSPHERULE PROTEIN 1"/>
    <property type="match status" value="1"/>
</dbReference>
<dbReference type="AlphaFoldDB" id="A2FEU3"/>
<dbReference type="GO" id="GO:0002151">
    <property type="term" value="F:G-quadruplex RNA binding"/>
    <property type="evidence" value="ECO:0007669"/>
    <property type="project" value="InterPro"/>
</dbReference>